<dbReference type="Pfam" id="PF00005">
    <property type="entry name" value="ABC_tran"/>
    <property type="match status" value="2"/>
</dbReference>
<dbReference type="PANTHER" id="PTHR43553:SF19">
    <property type="entry name" value="HMP_THIAMINE IMPORT ATP-BINDING PROTEIN YKOD-RELATED"/>
    <property type="match status" value="1"/>
</dbReference>
<proteinExistence type="inferred from homology"/>
<dbReference type="SUPFAM" id="SSF52540">
    <property type="entry name" value="P-loop containing nucleoside triphosphate hydrolases"/>
    <property type="match status" value="2"/>
</dbReference>
<protein>
    <submittedName>
        <fullName evidence="10">ABC transporter ATP-binding protein</fullName>
    </submittedName>
</protein>
<evidence type="ECO:0000256" key="8">
    <source>
        <dbReference type="ARBA" id="ARBA00023136"/>
    </source>
</evidence>
<dbReference type="GO" id="GO:0016887">
    <property type="term" value="F:ATP hydrolysis activity"/>
    <property type="evidence" value="ECO:0007669"/>
    <property type="project" value="InterPro"/>
</dbReference>
<dbReference type="InterPro" id="IPR003439">
    <property type="entry name" value="ABC_transporter-like_ATP-bd"/>
</dbReference>
<comment type="caution">
    <text evidence="10">The sequence shown here is derived from an EMBL/GenBank/DDBJ whole genome shotgun (WGS) entry which is preliminary data.</text>
</comment>
<dbReference type="InterPro" id="IPR017871">
    <property type="entry name" value="ABC_transporter-like_CS"/>
</dbReference>
<accession>A0A917W0Q3</accession>
<dbReference type="PROSITE" id="PS00211">
    <property type="entry name" value="ABC_TRANSPORTER_1"/>
    <property type="match status" value="1"/>
</dbReference>
<keyword evidence="3" id="KW-0813">Transport</keyword>
<keyword evidence="11" id="KW-1185">Reference proteome</keyword>
<dbReference type="GO" id="GO:0005524">
    <property type="term" value="F:ATP binding"/>
    <property type="evidence" value="ECO:0007669"/>
    <property type="project" value="UniProtKB-KW"/>
</dbReference>
<evidence type="ECO:0000256" key="5">
    <source>
        <dbReference type="ARBA" id="ARBA00022741"/>
    </source>
</evidence>
<feature type="domain" description="ABC transporter" evidence="9">
    <location>
        <begin position="266"/>
        <end position="489"/>
    </location>
</feature>
<evidence type="ECO:0000256" key="3">
    <source>
        <dbReference type="ARBA" id="ARBA00022448"/>
    </source>
</evidence>
<reference evidence="10" key="1">
    <citation type="journal article" date="2014" name="Int. J. Syst. Evol. Microbiol.">
        <title>Complete genome sequence of Corynebacterium casei LMG S-19264T (=DSM 44701T), isolated from a smear-ripened cheese.</title>
        <authorList>
            <consortium name="US DOE Joint Genome Institute (JGI-PGF)"/>
            <person name="Walter F."/>
            <person name="Albersmeier A."/>
            <person name="Kalinowski J."/>
            <person name="Ruckert C."/>
        </authorList>
    </citation>
    <scope>NUCLEOTIDE SEQUENCE</scope>
    <source>
        <strain evidence="10">JCM 15325</strain>
    </source>
</reference>
<dbReference type="SMART" id="SM00382">
    <property type="entry name" value="AAA"/>
    <property type="match status" value="2"/>
</dbReference>
<dbReference type="CDD" id="cd03225">
    <property type="entry name" value="ABC_cobalt_CbiO_domain1"/>
    <property type="match status" value="2"/>
</dbReference>
<keyword evidence="8" id="KW-0472">Membrane</keyword>
<evidence type="ECO:0000256" key="4">
    <source>
        <dbReference type="ARBA" id="ARBA00022475"/>
    </source>
</evidence>
<dbReference type="GO" id="GO:0042626">
    <property type="term" value="F:ATPase-coupled transmembrane transporter activity"/>
    <property type="evidence" value="ECO:0007669"/>
    <property type="project" value="TreeGrafter"/>
</dbReference>
<dbReference type="Gene3D" id="3.40.50.300">
    <property type="entry name" value="P-loop containing nucleotide triphosphate hydrolases"/>
    <property type="match status" value="2"/>
</dbReference>
<evidence type="ECO:0000256" key="6">
    <source>
        <dbReference type="ARBA" id="ARBA00022840"/>
    </source>
</evidence>
<dbReference type="InterPro" id="IPR015856">
    <property type="entry name" value="ABC_transpr_CbiO/EcfA_su"/>
</dbReference>
<dbReference type="InterPro" id="IPR027417">
    <property type="entry name" value="P-loop_NTPase"/>
</dbReference>
<evidence type="ECO:0000256" key="7">
    <source>
        <dbReference type="ARBA" id="ARBA00022967"/>
    </source>
</evidence>
<dbReference type="RefSeq" id="WP_188802019.1">
    <property type="nucleotide sequence ID" value="NZ_BMOK01000003.1"/>
</dbReference>
<evidence type="ECO:0000313" key="10">
    <source>
        <dbReference type="EMBL" id="GGL48116.1"/>
    </source>
</evidence>
<dbReference type="PANTHER" id="PTHR43553">
    <property type="entry name" value="HEAVY METAL TRANSPORTER"/>
    <property type="match status" value="1"/>
</dbReference>
<dbReference type="GO" id="GO:0043190">
    <property type="term" value="C:ATP-binding cassette (ABC) transporter complex"/>
    <property type="evidence" value="ECO:0007669"/>
    <property type="project" value="TreeGrafter"/>
</dbReference>
<organism evidence="10 11">
    <name type="scientific">Sporolactobacillus putidus</name>
    <dbReference type="NCBI Taxonomy" id="492735"/>
    <lineage>
        <taxon>Bacteria</taxon>
        <taxon>Bacillati</taxon>
        <taxon>Bacillota</taxon>
        <taxon>Bacilli</taxon>
        <taxon>Bacillales</taxon>
        <taxon>Sporolactobacillaceae</taxon>
        <taxon>Sporolactobacillus</taxon>
    </lineage>
</organism>
<feature type="domain" description="ABC transporter" evidence="9">
    <location>
        <begin position="12"/>
        <end position="238"/>
    </location>
</feature>
<dbReference type="Proteomes" id="UP000654670">
    <property type="component" value="Unassembled WGS sequence"/>
</dbReference>
<keyword evidence="5" id="KW-0547">Nucleotide-binding</keyword>
<dbReference type="PROSITE" id="PS50893">
    <property type="entry name" value="ABC_TRANSPORTER_2"/>
    <property type="match status" value="2"/>
</dbReference>
<comment type="subcellular location">
    <subcellularLocation>
        <location evidence="1">Cell membrane</location>
        <topology evidence="1">Peripheral membrane protein</topology>
    </subcellularLocation>
</comment>
<dbReference type="AlphaFoldDB" id="A0A917W0Q3"/>
<name>A0A917W0Q3_9BACL</name>
<keyword evidence="4" id="KW-1003">Cell membrane</keyword>
<sequence length="502" mass="57175">MSLKSNPDRWGVTNLRLAFPKKQNMFFKDLTFHYQKGEKILLLGPSGSGKSTLLQVLSGLVPKSIELPMKTDKLSVPESWGFIFQDPDTQFCMPYADEEIAFVLENRRIPREDMARLIRHYLQMAGLSFANPHQLISSLSGGMKQRLATASILALEPDILFLDEPTALLDPAGTEQLWQTVQRIGKDRTVLIVEHKIDQVLDFVERIVLFDDSGRIIADGPKSDVLHHHKKELDDYGIWYPGVWHAFEKKNPGNHSKNSMAAKPLLELDDFHVFRDRQVKFSLSHLIIHEGEWVAIIGENGAGKSTMVEGIMGLVRHRGKVHWHLKNPADEVAFVFQNPEYQFVTDRVDDELGFNLVLKKRNRDEINERVDQTLTQFSLSNQRLQHPFQLSVGQKRRLSVASSLIDNPKAVILDEPTFGQDARNTFALLDLFQKLRQKGTTVLMITHEMEVVRHFATRVLRIEKGRLVEDFLQVPDNDGKGGVNGHALDEHGQAVFQNQSFL</sequence>
<keyword evidence="6 10" id="KW-0067">ATP-binding</keyword>
<comment type="similarity">
    <text evidence="2">Belongs to the ABC transporter superfamily.</text>
</comment>
<keyword evidence="7" id="KW-1278">Translocase</keyword>
<dbReference type="EMBL" id="BMOK01000003">
    <property type="protein sequence ID" value="GGL48116.1"/>
    <property type="molecule type" value="Genomic_DNA"/>
</dbReference>
<dbReference type="InterPro" id="IPR050095">
    <property type="entry name" value="ECF_ABC_transporter_ATP-bd"/>
</dbReference>
<gene>
    <name evidence="10" type="ORF">GCM10007968_10430</name>
</gene>
<evidence type="ECO:0000256" key="1">
    <source>
        <dbReference type="ARBA" id="ARBA00004202"/>
    </source>
</evidence>
<evidence type="ECO:0000313" key="11">
    <source>
        <dbReference type="Proteomes" id="UP000654670"/>
    </source>
</evidence>
<evidence type="ECO:0000259" key="9">
    <source>
        <dbReference type="PROSITE" id="PS50893"/>
    </source>
</evidence>
<evidence type="ECO:0000256" key="2">
    <source>
        <dbReference type="ARBA" id="ARBA00005417"/>
    </source>
</evidence>
<dbReference type="InterPro" id="IPR003593">
    <property type="entry name" value="AAA+_ATPase"/>
</dbReference>
<reference evidence="10" key="2">
    <citation type="submission" date="2020-09" db="EMBL/GenBank/DDBJ databases">
        <authorList>
            <person name="Sun Q."/>
            <person name="Ohkuma M."/>
        </authorList>
    </citation>
    <scope>NUCLEOTIDE SEQUENCE</scope>
    <source>
        <strain evidence="10">JCM 15325</strain>
    </source>
</reference>